<dbReference type="PANTHER" id="PTHR11610">
    <property type="entry name" value="LIPASE"/>
    <property type="match status" value="1"/>
</dbReference>
<feature type="domain" description="Lipase" evidence="5">
    <location>
        <begin position="4"/>
        <end position="289"/>
    </location>
</feature>
<dbReference type="GO" id="GO:0016042">
    <property type="term" value="P:lipid catabolic process"/>
    <property type="evidence" value="ECO:0007669"/>
    <property type="project" value="TreeGrafter"/>
</dbReference>
<dbReference type="SUPFAM" id="SSF53474">
    <property type="entry name" value="alpha/beta-Hydrolases"/>
    <property type="match status" value="1"/>
</dbReference>
<comment type="subcellular location">
    <subcellularLocation>
        <location evidence="1">Secreted</location>
    </subcellularLocation>
</comment>
<dbReference type="AlphaFoldDB" id="A0A1J1I7R1"/>
<dbReference type="OrthoDB" id="199913at2759"/>
<dbReference type="InterPro" id="IPR033906">
    <property type="entry name" value="Lipase_N"/>
</dbReference>
<evidence type="ECO:0000256" key="3">
    <source>
        <dbReference type="ARBA" id="ARBA00022525"/>
    </source>
</evidence>
<evidence type="ECO:0000259" key="5">
    <source>
        <dbReference type="Pfam" id="PF00151"/>
    </source>
</evidence>
<reference evidence="6 7" key="1">
    <citation type="submission" date="2015-04" db="EMBL/GenBank/DDBJ databases">
        <authorList>
            <person name="Syromyatnikov M.Y."/>
            <person name="Popov V.N."/>
        </authorList>
    </citation>
    <scope>NUCLEOTIDE SEQUENCE [LARGE SCALE GENOMIC DNA]</scope>
</reference>
<dbReference type="CDD" id="cd00707">
    <property type="entry name" value="Pancreat_lipase_like"/>
    <property type="match status" value="1"/>
</dbReference>
<evidence type="ECO:0000313" key="7">
    <source>
        <dbReference type="Proteomes" id="UP000183832"/>
    </source>
</evidence>
<dbReference type="EMBL" id="CVRI01000042">
    <property type="protein sequence ID" value="CRK95612.1"/>
    <property type="molecule type" value="Genomic_DNA"/>
</dbReference>
<dbReference type="GO" id="GO:0016298">
    <property type="term" value="F:lipase activity"/>
    <property type="evidence" value="ECO:0007669"/>
    <property type="project" value="InterPro"/>
</dbReference>
<gene>
    <name evidence="6" type="ORF">CLUMA_CG009071</name>
</gene>
<dbReference type="STRING" id="568069.A0A1J1I7R1"/>
<evidence type="ECO:0000313" key="6">
    <source>
        <dbReference type="EMBL" id="CRK95612.1"/>
    </source>
</evidence>
<organism evidence="6 7">
    <name type="scientific">Clunio marinus</name>
    <dbReference type="NCBI Taxonomy" id="568069"/>
    <lineage>
        <taxon>Eukaryota</taxon>
        <taxon>Metazoa</taxon>
        <taxon>Ecdysozoa</taxon>
        <taxon>Arthropoda</taxon>
        <taxon>Hexapoda</taxon>
        <taxon>Insecta</taxon>
        <taxon>Pterygota</taxon>
        <taxon>Neoptera</taxon>
        <taxon>Endopterygota</taxon>
        <taxon>Diptera</taxon>
        <taxon>Nematocera</taxon>
        <taxon>Chironomoidea</taxon>
        <taxon>Chironomidae</taxon>
        <taxon>Clunio</taxon>
    </lineage>
</organism>
<dbReference type="InterPro" id="IPR029058">
    <property type="entry name" value="AB_hydrolase_fold"/>
</dbReference>
<proteinExistence type="inferred from homology"/>
<comment type="similarity">
    <text evidence="2 4">Belongs to the AB hydrolase superfamily. Lipase family.</text>
</comment>
<dbReference type="FunFam" id="3.40.50.1820:FF:000122">
    <property type="entry name" value="Vitellogenin-3-like Protein"/>
    <property type="match status" value="1"/>
</dbReference>
<dbReference type="Proteomes" id="UP000183832">
    <property type="component" value="Unassembled WGS sequence"/>
</dbReference>
<dbReference type="Pfam" id="PF00151">
    <property type="entry name" value="Lipase"/>
    <property type="match status" value="1"/>
</dbReference>
<evidence type="ECO:0000256" key="4">
    <source>
        <dbReference type="RuleBase" id="RU004262"/>
    </source>
</evidence>
<keyword evidence="7" id="KW-1185">Reference proteome</keyword>
<dbReference type="Gene3D" id="3.40.50.1820">
    <property type="entry name" value="alpha/beta hydrolase"/>
    <property type="match status" value="1"/>
</dbReference>
<dbReference type="PANTHER" id="PTHR11610:SF169">
    <property type="entry name" value="GH15759P-RELATED"/>
    <property type="match status" value="1"/>
</dbReference>
<keyword evidence="3" id="KW-0964">Secreted</keyword>
<dbReference type="GO" id="GO:0017171">
    <property type="term" value="F:serine hydrolase activity"/>
    <property type="evidence" value="ECO:0007669"/>
    <property type="project" value="TreeGrafter"/>
</dbReference>
<dbReference type="InterPro" id="IPR000734">
    <property type="entry name" value="TAG_lipase"/>
</dbReference>
<evidence type="ECO:0000256" key="1">
    <source>
        <dbReference type="ARBA" id="ARBA00004613"/>
    </source>
</evidence>
<protein>
    <submittedName>
        <fullName evidence="6">CLUMA_CG009071, isoform A</fullName>
    </submittedName>
</protein>
<name>A0A1J1I7R1_9DIPT</name>
<sequence length="295" mass="32928">MREAKDIKFFLFTRDNPKTGKQIYMSDEKRLKSLNKTLPLILYIHGFSESAPGTPKSSSYEIRDALLDSGEYSVILVDWSPIAALPWYSNTVENTPRVGRYVARFLKFLIKYGIPSENIHVIGFSLGAEVAGFAGKTLKERGILLPRITGLDPAMPLFTGGDTNTHLSAGDAKFVDVIHTDGGFFGIPYPIGHVDFFPNNGVALQPGCVQEELSKNNLLGIVVGCSHVRAWQYFVESIRRPMAFLSDRCEQTNNESKECLQSIEAYMGFKADRRLRGKFYLTTNAVAPFGRNFPI</sequence>
<evidence type="ECO:0000256" key="2">
    <source>
        <dbReference type="ARBA" id="ARBA00010701"/>
    </source>
</evidence>
<dbReference type="GO" id="GO:0005615">
    <property type="term" value="C:extracellular space"/>
    <property type="evidence" value="ECO:0007669"/>
    <property type="project" value="TreeGrafter"/>
</dbReference>
<accession>A0A1J1I7R1</accession>
<dbReference type="InterPro" id="IPR013818">
    <property type="entry name" value="Lipase"/>
</dbReference>